<comment type="subcellular location">
    <subcellularLocation>
        <location evidence="1">Vacuole membrane</location>
        <topology evidence="1">Multi-pass membrane protein</topology>
    </subcellularLocation>
</comment>
<feature type="transmembrane region" description="Helical" evidence="10">
    <location>
        <begin position="27"/>
        <end position="48"/>
    </location>
</feature>
<sequence>MTATEPPSLSTPTSPPRQGKLRTTLSVLALATALFLTAMDVTIVSTVVPTIASEFRSSLAYTWVGSAYLLASAAFVPIWGKVSDIFGRRAIVQLAVGVFGIGSLLCGASGSVAMLIAGRAVQGVGAGGVLALVYVCIGDMFSVRDRGVYFGALGIVWVVASAMGPVLGGVFTNFVTWRWCFYINLPICGVGMVAIHCVLHLHNPRTPVRQGLAAIDWVGSSAIISGTLLLLLGLEFGSALFTWNTPTVVCLLVFGLTTLGMAGAYLRHFARHPVIPLHLFGNRSNCGALATAFIHGFVLISASYWLPLYFQSVLGVDALQSGVYLLPYSLSLSITSAIAGWAMKKTGHYLAIIIGAMAVTVLGFGLLVDLGSDGDLIKIIAYQIVAGAGVGPNSQATLVALQTTIEPRDMAAVTCTFAFTRQLATAISISVGGAVFGVEMQRQQTDIAAVFGPGLADMLSGRNAATNAHWVASLSGEQGVAARGAYQLALQRMRIVFAAVAGVGLVSSLFIRNMELSQNHGEHQTGLATLQSPRRED</sequence>
<proteinExistence type="inferred from homology"/>
<dbReference type="PANTHER" id="PTHR23501">
    <property type="entry name" value="MAJOR FACILITATOR SUPERFAMILY"/>
    <property type="match status" value="1"/>
</dbReference>
<dbReference type="GO" id="GO:0005774">
    <property type="term" value="C:vacuolar membrane"/>
    <property type="evidence" value="ECO:0007669"/>
    <property type="project" value="UniProtKB-SubCell"/>
</dbReference>
<evidence type="ECO:0000256" key="5">
    <source>
        <dbReference type="ARBA" id="ARBA00022989"/>
    </source>
</evidence>
<keyword evidence="3" id="KW-0813">Transport</keyword>
<comment type="function">
    <text evidence="7">Efflux pump; part of the gene cluster that mediates the biosynthesis of dothistromin (DOTH), a polyketide toxin very similar in structure to the aflatoxin precursor, versicolorin B. One function of dotC may be to transport early-stage dothistromin biosynthetic intermediates from the cytoplasm into vacuoles, thereby affecting the rate of dothistromin production.</text>
</comment>
<name>A0AA40C7K8_9PEZI</name>
<gene>
    <name evidence="12" type="ORF">B0T14DRAFT_552740</name>
</gene>
<dbReference type="SUPFAM" id="SSF103473">
    <property type="entry name" value="MFS general substrate transporter"/>
    <property type="match status" value="1"/>
</dbReference>
<protein>
    <recommendedName>
        <fullName evidence="8">Efflux pump dotC</fullName>
    </recommendedName>
    <alternativeName>
        <fullName evidence="9">Dothistromin biosynthesis protein C</fullName>
    </alternativeName>
</protein>
<dbReference type="EMBL" id="JAULSU010000002">
    <property type="protein sequence ID" value="KAK0627935.1"/>
    <property type="molecule type" value="Genomic_DNA"/>
</dbReference>
<evidence type="ECO:0000256" key="8">
    <source>
        <dbReference type="ARBA" id="ARBA00069956"/>
    </source>
</evidence>
<dbReference type="PANTHER" id="PTHR23501:SF102">
    <property type="entry name" value="DRUG TRANSPORTER, PUTATIVE (AFU_ORTHOLOGUE AFUA_3G08530)-RELATED"/>
    <property type="match status" value="1"/>
</dbReference>
<feature type="transmembrane region" description="Helical" evidence="10">
    <location>
        <begin position="181"/>
        <end position="201"/>
    </location>
</feature>
<feature type="transmembrane region" description="Helical" evidence="10">
    <location>
        <begin position="380"/>
        <end position="401"/>
    </location>
</feature>
<evidence type="ECO:0000313" key="13">
    <source>
        <dbReference type="Proteomes" id="UP001175000"/>
    </source>
</evidence>
<dbReference type="CDD" id="cd17502">
    <property type="entry name" value="MFS_Azr1_MDR_like"/>
    <property type="match status" value="1"/>
</dbReference>
<evidence type="ECO:0000259" key="11">
    <source>
        <dbReference type="PROSITE" id="PS50850"/>
    </source>
</evidence>
<feature type="transmembrane region" description="Helical" evidence="10">
    <location>
        <begin position="91"/>
        <end position="117"/>
    </location>
</feature>
<feature type="transmembrane region" description="Helical" evidence="10">
    <location>
        <begin position="123"/>
        <end position="141"/>
    </location>
</feature>
<evidence type="ECO:0000256" key="10">
    <source>
        <dbReference type="SAM" id="Phobius"/>
    </source>
</evidence>
<dbReference type="Gene3D" id="1.20.1720.10">
    <property type="entry name" value="Multidrug resistance protein D"/>
    <property type="match status" value="1"/>
</dbReference>
<dbReference type="AlphaFoldDB" id="A0AA40C7K8"/>
<evidence type="ECO:0000256" key="7">
    <source>
        <dbReference type="ARBA" id="ARBA00057269"/>
    </source>
</evidence>
<feature type="transmembrane region" description="Helical" evidence="10">
    <location>
        <begin position="493"/>
        <end position="511"/>
    </location>
</feature>
<dbReference type="PROSITE" id="PS50850">
    <property type="entry name" value="MFS"/>
    <property type="match status" value="1"/>
</dbReference>
<feature type="transmembrane region" description="Helical" evidence="10">
    <location>
        <begin position="213"/>
        <end position="234"/>
    </location>
</feature>
<organism evidence="12 13">
    <name type="scientific">Immersiella caudata</name>
    <dbReference type="NCBI Taxonomy" id="314043"/>
    <lineage>
        <taxon>Eukaryota</taxon>
        <taxon>Fungi</taxon>
        <taxon>Dikarya</taxon>
        <taxon>Ascomycota</taxon>
        <taxon>Pezizomycotina</taxon>
        <taxon>Sordariomycetes</taxon>
        <taxon>Sordariomycetidae</taxon>
        <taxon>Sordariales</taxon>
        <taxon>Lasiosphaeriaceae</taxon>
        <taxon>Immersiella</taxon>
    </lineage>
</organism>
<keyword evidence="5 10" id="KW-1133">Transmembrane helix</keyword>
<keyword evidence="4 10" id="KW-0812">Transmembrane</keyword>
<feature type="transmembrane region" description="Helical" evidence="10">
    <location>
        <begin position="349"/>
        <end position="368"/>
    </location>
</feature>
<feature type="transmembrane region" description="Helical" evidence="10">
    <location>
        <begin position="60"/>
        <end position="79"/>
    </location>
</feature>
<dbReference type="GO" id="GO:0022857">
    <property type="term" value="F:transmembrane transporter activity"/>
    <property type="evidence" value="ECO:0007669"/>
    <property type="project" value="InterPro"/>
</dbReference>
<evidence type="ECO:0000256" key="2">
    <source>
        <dbReference type="ARBA" id="ARBA00007520"/>
    </source>
</evidence>
<feature type="domain" description="Major facilitator superfamily (MFS) profile" evidence="11">
    <location>
        <begin position="26"/>
        <end position="516"/>
    </location>
</feature>
<evidence type="ECO:0000256" key="4">
    <source>
        <dbReference type="ARBA" id="ARBA00022692"/>
    </source>
</evidence>
<evidence type="ECO:0000256" key="9">
    <source>
        <dbReference type="ARBA" id="ARBA00083178"/>
    </source>
</evidence>
<dbReference type="Gene3D" id="1.20.1250.20">
    <property type="entry name" value="MFS general substrate transporter like domains"/>
    <property type="match status" value="1"/>
</dbReference>
<reference evidence="12" key="1">
    <citation type="submission" date="2023-06" db="EMBL/GenBank/DDBJ databases">
        <title>Genome-scale phylogeny and comparative genomics of the fungal order Sordariales.</title>
        <authorList>
            <consortium name="Lawrence Berkeley National Laboratory"/>
            <person name="Hensen N."/>
            <person name="Bonometti L."/>
            <person name="Westerberg I."/>
            <person name="Brannstrom I.O."/>
            <person name="Guillou S."/>
            <person name="Cros-Aarteil S."/>
            <person name="Calhoun S."/>
            <person name="Haridas S."/>
            <person name="Kuo A."/>
            <person name="Mondo S."/>
            <person name="Pangilinan J."/>
            <person name="Riley R."/>
            <person name="Labutti K."/>
            <person name="Andreopoulos B."/>
            <person name="Lipzen A."/>
            <person name="Chen C."/>
            <person name="Yanf M."/>
            <person name="Daum C."/>
            <person name="Ng V."/>
            <person name="Clum A."/>
            <person name="Steindorff A."/>
            <person name="Ohm R."/>
            <person name="Martin F."/>
            <person name="Silar P."/>
            <person name="Natvig D."/>
            <person name="Lalanne C."/>
            <person name="Gautier V."/>
            <person name="Ament-Velasquez S.L."/>
            <person name="Kruys A."/>
            <person name="Hutchinson M.I."/>
            <person name="Powell A.J."/>
            <person name="Barry K."/>
            <person name="Miller A.N."/>
            <person name="Grigoriev I.V."/>
            <person name="Debuchy R."/>
            <person name="Gladieux P."/>
            <person name="Thoren M.H."/>
            <person name="Johannesson H."/>
        </authorList>
    </citation>
    <scope>NUCLEOTIDE SEQUENCE</scope>
    <source>
        <strain evidence="12">CBS 606.72</strain>
    </source>
</reference>
<evidence type="ECO:0000256" key="3">
    <source>
        <dbReference type="ARBA" id="ARBA00022448"/>
    </source>
</evidence>
<keyword evidence="13" id="KW-1185">Reference proteome</keyword>
<dbReference type="InterPro" id="IPR011701">
    <property type="entry name" value="MFS"/>
</dbReference>
<dbReference type="PRINTS" id="PR01036">
    <property type="entry name" value="TCRTETB"/>
</dbReference>
<dbReference type="Pfam" id="PF07690">
    <property type="entry name" value="MFS_1"/>
    <property type="match status" value="1"/>
</dbReference>
<evidence type="ECO:0000256" key="6">
    <source>
        <dbReference type="ARBA" id="ARBA00023136"/>
    </source>
</evidence>
<feature type="transmembrane region" description="Helical" evidence="10">
    <location>
        <begin position="246"/>
        <end position="266"/>
    </location>
</feature>
<feature type="transmembrane region" description="Helical" evidence="10">
    <location>
        <begin position="148"/>
        <end position="175"/>
    </location>
</feature>
<comment type="caution">
    <text evidence="12">The sequence shown here is derived from an EMBL/GenBank/DDBJ whole genome shotgun (WGS) entry which is preliminary data.</text>
</comment>
<dbReference type="GO" id="GO:0005886">
    <property type="term" value="C:plasma membrane"/>
    <property type="evidence" value="ECO:0007669"/>
    <property type="project" value="TreeGrafter"/>
</dbReference>
<evidence type="ECO:0000256" key="1">
    <source>
        <dbReference type="ARBA" id="ARBA00004128"/>
    </source>
</evidence>
<dbReference type="FunFam" id="1.20.1250.20:FF:000196">
    <property type="entry name" value="MFS toxin efflux pump (AflT)"/>
    <property type="match status" value="1"/>
</dbReference>
<accession>A0AA40C7K8</accession>
<evidence type="ECO:0000313" key="12">
    <source>
        <dbReference type="EMBL" id="KAK0627935.1"/>
    </source>
</evidence>
<keyword evidence="6 10" id="KW-0472">Membrane</keyword>
<feature type="transmembrane region" description="Helical" evidence="10">
    <location>
        <begin position="287"/>
        <end position="310"/>
    </location>
</feature>
<comment type="similarity">
    <text evidence="2">Belongs to the major facilitator superfamily. TCR/Tet family.</text>
</comment>
<dbReference type="Proteomes" id="UP001175000">
    <property type="component" value="Unassembled WGS sequence"/>
</dbReference>
<dbReference type="InterPro" id="IPR036259">
    <property type="entry name" value="MFS_trans_sf"/>
</dbReference>
<feature type="transmembrane region" description="Helical" evidence="10">
    <location>
        <begin position="322"/>
        <end position="342"/>
    </location>
</feature>
<dbReference type="FunFam" id="1.20.1720.10:FF:000014">
    <property type="entry name" value="MFS drug transporter, putative"/>
    <property type="match status" value="1"/>
</dbReference>
<dbReference type="InterPro" id="IPR020846">
    <property type="entry name" value="MFS_dom"/>
</dbReference>